<keyword evidence="3" id="KW-1185">Reference proteome</keyword>
<organism evidence="2 3">
    <name type="scientific">Streptomyces achromogenes</name>
    <dbReference type="NCBI Taxonomy" id="67255"/>
    <lineage>
        <taxon>Bacteria</taxon>
        <taxon>Bacillati</taxon>
        <taxon>Actinomycetota</taxon>
        <taxon>Actinomycetes</taxon>
        <taxon>Kitasatosporales</taxon>
        <taxon>Streptomycetaceae</taxon>
        <taxon>Streptomyces</taxon>
    </lineage>
</organism>
<dbReference type="Gene3D" id="3.90.79.40">
    <property type="entry name" value="EvaA sugar 2,3-dehydratase subunit"/>
    <property type="match status" value="2"/>
</dbReference>
<evidence type="ECO:0000313" key="2">
    <source>
        <dbReference type="EMBL" id="MDQ0685358.1"/>
    </source>
</evidence>
<dbReference type="GO" id="GO:0016829">
    <property type="term" value="F:lyase activity"/>
    <property type="evidence" value="ECO:0007669"/>
    <property type="project" value="UniProtKB-KW"/>
</dbReference>
<evidence type="ECO:0000259" key="1">
    <source>
        <dbReference type="Pfam" id="PF03559"/>
    </source>
</evidence>
<reference evidence="2 3" key="1">
    <citation type="submission" date="2023-07" db="EMBL/GenBank/DDBJ databases">
        <title>Comparative genomics of wheat-associated soil bacteria to identify genetic determinants of phenazine resistance.</title>
        <authorList>
            <person name="Mouncey N."/>
        </authorList>
    </citation>
    <scope>NUCLEOTIDE SEQUENCE [LARGE SCALE GENOMIC DNA]</scope>
    <source>
        <strain evidence="2 3">W4I19-2</strain>
    </source>
</reference>
<gene>
    <name evidence="2" type="ORF">QFZ56_004321</name>
</gene>
<protein>
    <submittedName>
        <fullName evidence="2">Oxidase EvaA</fullName>
        <ecNumber evidence="2">4.2.1.159</ecNumber>
    </submittedName>
</protein>
<keyword evidence="2" id="KW-0456">Lyase</keyword>
<feature type="domain" description="dTDP-4-dehydro-6-deoxy-alpha-D-glucopyranose 2,3-dehydratase" evidence="1">
    <location>
        <begin position="31"/>
        <end position="233"/>
    </location>
</feature>
<dbReference type="Proteomes" id="UP001243364">
    <property type="component" value="Unassembled WGS sequence"/>
</dbReference>
<dbReference type="InterPro" id="IPR038153">
    <property type="entry name" value="EvaA-like_sf"/>
</dbReference>
<dbReference type="Pfam" id="PF03559">
    <property type="entry name" value="Hexose_dehydrat"/>
    <property type="match status" value="2"/>
</dbReference>
<comment type="caution">
    <text evidence="2">The sequence shown here is derived from an EMBL/GenBank/DDBJ whole genome shotgun (WGS) entry which is preliminary data.</text>
</comment>
<dbReference type="InterPro" id="IPR005212">
    <property type="entry name" value="EvaA-like"/>
</dbReference>
<evidence type="ECO:0000313" key="3">
    <source>
        <dbReference type="Proteomes" id="UP001243364"/>
    </source>
</evidence>
<sequence>MENLKPREDLVLPSRLAASAQRTAGVQMRMDEFDAWLAERASAHDFTVDRIPFSGLRGWKFENDIGNLVHESGRFFSVEGLCLRAPGFPERFQPIINQPEVGVLGILVKEFDGVLHFLMQAKMEPGNPVPLMLSPTVQATRSNYTQVHRGAKVKYLEYFTGRRPTRVIADVLQSEHGDWFYRKRNRNMLVEAAADEVVPLDDDFCWLTLGQINTLLARDNVINMDSRTVLACLPPVGPEAGAADRFSRSLAASRDPGAGAVSTTAELLSWFTGLRTDCTLEAGRLPLGALPGWHRDDKEISRDDGRLFRVVAADIRAGSREVSSWSQPLVEPVGRGLSAFLVREFDGVLHVLVRAAAEGGFRDGVELAPTVQCMSAGELEEETSPFLAHIPDAGSPRIRYDALHAEEGGRFLNAVSRYVVAETDAAATDALPPGHAWATVSQLTALLRHSQYVNVQARTLVACLNSLG</sequence>
<feature type="domain" description="dTDP-4-dehydro-6-deoxy-alpha-D-glucopyranose 2,3-dehydratase" evidence="1">
    <location>
        <begin position="264"/>
        <end position="464"/>
    </location>
</feature>
<dbReference type="EMBL" id="JAUSYA010000001">
    <property type="protein sequence ID" value="MDQ0685358.1"/>
    <property type="molecule type" value="Genomic_DNA"/>
</dbReference>
<dbReference type="EC" id="4.2.1.159" evidence="2"/>
<name>A0ABU0Q3W9_STRAH</name>
<proteinExistence type="predicted"/>
<accession>A0ABU0Q3W9</accession>